<evidence type="ECO:0000256" key="1">
    <source>
        <dbReference type="ARBA" id="ARBA00000085"/>
    </source>
</evidence>
<dbReference type="EMBL" id="CP001037">
    <property type="protein sequence ID" value="ACC80731.1"/>
    <property type="molecule type" value="Genomic_DNA"/>
</dbReference>
<feature type="domain" description="PAC" evidence="12">
    <location>
        <begin position="242"/>
        <end position="297"/>
    </location>
</feature>
<dbReference type="InterPro" id="IPR000700">
    <property type="entry name" value="PAS-assoc_C"/>
</dbReference>
<keyword evidence="5" id="KW-0547">Nucleotide-binding</keyword>
<evidence type="ECO:0000259" key="12">
    <source>
        <dbReference type="PROSITE" id="PS50113"/>
    </source>
</evidence>
<gene>
    <name evidence="13" type="ordered locus">Npun_F2121</name>
</gene>
<evidence type="ECO:0000256" key="3">
    <source>
        <dbReference type="ARBA" id="ARBA00022553"/>
    </source>
</evidence>
<dbReference type="PANTHER" id="PTHR43065:SF50">
    <property type="entry name" value="HISTIDINE KINASE"/>
    <property type="match status" value="1"/>
</dbReference>
<reference evidence="14" key="1">
    <citation type="submission" date="2008-04" db="EMBL/GenBank/DDBJ databases">
        <title>Complete sequence of chromosome of Nostoc punctiforme ATCC 29133.</title>
        <authorList>
            <consortium name="US DOE Joint Genome Institute"/>
            <person name="Copeland A."/>
            <person name="Lucas S."/>
            <person name="Lapidus A."/>
            <person name="Glavina del Rio T."/>
            <person name="Dalin E."/>
            <person name="Tice H."/>
            <person name="Pitluck S."/>
            <person name="Chain P."/>
            <person name="Malfatti S."/>
            <person name="Shin M."/>
            <person name="Vergez L."/>
            <person name="Schmutz J."/>
            <person name="Larimer F."/>
            <person name="Land M."/>
            <person name="Hauser L."/>
            <person name="Kyrpides N."/>
            <person name="Kim E."/>
            <person name="Meeks J.C."/>
            <person name="Elhai J."/>
            <person name="Campbell E.L."/>
            <person name="Thiel T."/>
            <person name="Longmire J."/>
            <person name="Potts M."/>
            <person name="Atlas R."/>
        </authorList>
    </citation>
    <scope>NUCLEOTIDE SEQUENCE [LARGE SCALE GENOMIC DNA]</scope>
    <source>
        <strain evidence="14">ATCC 29133 / PCC 73102</strain>
    </source>
</reference>
<evidence type="ECO:0000256" key="8">
    <source>
        <dbReference type="ARBA" id="ARBA00023012"/>
    </source>
</evidence>
<dbReference type="SMART" id="SM00086">
    <property type="entry name" value="PAC"/>
    <property type="match status" value="3"/>
</dbReference>
<dbReference type="InterPro" id="IPR013767">
    <property type="entry name" value="PAS_fold"/>
</dbReference>
<dbReference type="OrthoDB" id="9773246at2"/>
<evidence type="ECO:0000256" key="7">
    <source>
        <dbReference type="ARBA" id="ARBA00022840"/>
    </source>
</evidence>
<dbReference type="Gene3D" id="3.30.450.20">
    <property type="entry name" value="PAS domain"/>
    <property type="match status" value="3"/>
</dbReference>
<feature type="domain" description="PAC" evidence="12">
    <location>
        <begin position="118"/>
        <end position="170"/>
    </location>
</feature>
<keyword evidence="3" id="KW-0597">Phosphoprotein</keyword>
<dbReference type="KEGG" id="npu:Npun_F2121"/>
<feature type="coiled-coil region" evidence="9">
    <location>
        <begin position="408"/>
        <end position="442"/>
    </location>
</feature>
<dbReference type="Pfam" id="PF08448">
    <property type="entry name" value="PAS_4"/>
    <property type="match status" value="1"/>
</dbReference>
<evidence type="ECO:0000256" key="2">
    <source>
        <dbReference type="ARBA" id="ARBA00012438"/>
    </source>
</evidence>
<keyword evidence="8" id="KW-0902">Two-component regulatory system</keyword>
<reference evidence="13 14" key="2">
    <citation type="journal article" date="2013" name="Plant Physiol.">
        <title>A Nostoc punctiforme Sugar Transporter Necessary to Establish a Cyanobacterium-Plant Symbiosis.</title>
        <authorList>
            <person name="Ekman M."/>
            <person name="Picossi S."/>
            <person name="Campbell E.L."/>
            <person name="Meeks J.C."/>
            <person name="Flores E."/>
        </authorList>
    </citation>
    <scope>NUCLEOTIDE SEQUENCE [LARGE SCALE GENOMIC DNA]</scope>
    <source>
        <strain evidence="14">ATCC 29133 / PCC 73102</strain>
    </source>
</reference>
<dbReference type="GO" id="GO:0000160">
    <property type="term" value="P:phosphorelay signal transduction system"/>
    <property type="evidence" value="ECO:0007669"/>
    <property type="project" value="UniProtKB-KW"/>
</dbReference>
<dbReference type="InterPro" id="IPR035965">
    <property type="entry name" value="PAS-like_dom_sf"/>
</dbReference>
<sequence>MNFQQQGIQSGNNFSVNQVLKVDEISRNGQEIENQLAEPDLKQLQDKLLLLIERNPLPLIEWNTAFQVIEWNLAAEQLFGYSKSEVLGCQVSEIIVPEVERVQAIKIMELLIEEKVGGNNLSKNLTKHGRVIICDWCHTPITNVDGKLISIVSTVQDITKVKSFENALRENENTYQQILDAITDMVLVKGAKSRIIWANKAFRDYYGMSESQLQNMIDAPFNEADHTLQYIKDDTYVFESGQTLEIPQEPVTRYNGEVRLFHTIKSAIRNELGQVIMTVGVARDISEHKQAQKEQAKLLAILEAAPDFISTADLNGQVLYFNKAARRMLELGEEESLQGRNLSQNHPKWANEIIQNQGLPESVRVGDWVGETAVLKADGREIPISQLIIAHKSPDGEVEYFSTIARDISELKAAEETLVQKAEDLERTLKELQSTQAHLLQSEKMSSIGQLVAGVAHEMNNPLGFIAASVKQAKPTFADIVDHLKLYQKKFPAPGDEILIHAEEIDLEYSLSDLPEMIDSMTIACDRLKDISTSLRTFTRADRDYKIPFNIHQGIDSTILILKHRLKANEQRPKIEVITNYGNLPEVECFPGQLNQVFMNILANAIDALDESNIDRGFKEIKANPNQIMITTSLKNKQVEVKIADNGQGMSESIKQKIFDDLFTTKGVGKGTGLGLAITQSIVIEKHGGTLDVNSTLGVGTEFVITLPITSAPC</sequence>
<dbReference type="Pfam" id="PF00989">
    <property type="entry name" value="PAS"/>
    <property type="match status" value="2"/>
</dbReference>
<dbReference type="InterPro" id="IPR000014">
    <property type="entry name" value="PAS"/>
</dbReference>
<organism evidence="13 14">
    <name type="scientific">Nostoc punctiforme (strain ATCC 29133 / PCC 73102)</name>
    <dbReference type="NCBI Taxonomy" id="63737"/>
    <lineage>
        <taxon>Bacteria</taxon>
        <taxon>Bacillati</taxon>
        <taxon>Cyanobacteriota</taxon>
        <taxon>Cyanophyceae</taxon>
        <taxon>Nostocales</taxon>
        <taxon>Nostocaceae</taxon>
        <taxon>Nostoc</taxon>
    </lineage>
</organism>
<dbReference type="RefSeq" id="WP_012408734.1">
    <property type="nucleotide sequence ID" value="NC_010628.1"/>
</dbReference>
<dbReference type="PROSITE" id="PS50113">
    <property type="entry name" value="PAC"/>
    <property type="match status" value="3"/>
</dbReference>
<dbReference type="GO" id="GO:0004673">
    <property type="term" value="F:protein histidine kinase activity"/>
    <property type="evidence" value="ECO:0007669"/>
    <property type="project" value="UniProtKB-EC"/>
</dbReference>
<dbReference type="GO" id="GO:0005524">
    <property type="term" value="F:ATP binding"/>
    <property type="evidence" value="ECO:0007669"/>
    <property type="project" value="UniProtKB-KW"/>
</dbReference>
<dbReference type="PROSITE" id="PS50112">
    <property type="entry name" value="PAS"/>
    <property type="match status" value="3"/>
</dbReference>
<dbReference type="InterPro" id="IPR004358">
    <property type="entry name" value="Sig_transdc_His_kin-like_C"/>
</dbReference>
<evidence type="ECO:0000256" key="4">
    <source>
        <dbReference type="ARBA" id="ARBA00022679"/>
    </source>
</evidence>
<dbReference type="NCBIfam" id="TIGR00229">
    <property type="entry name" value="sensory_box"/>
    <property type="match status" value="3"/>
</dbReference>
<dbReference type="HOGENOM" id="CLU_000445_114_39_3"/>
<evidence type="ECO:0000259" key="10">
    <source>
        <dbReference type="PROSITE" id="PS50109"/>
    </source>
</evidence>
<dbReference type="STRING" id="63737.Npun_F2121"/>
<dbReference type="EnsemblBacteria" id="ACC80731">
    <property type="protein sequence ID" value="ACC80731"/>
    <property type="gene ID" value="Npun_F2121"/>
</dbReference>
<protein>
    <recommendedName>
        <fullName evidence="2">histidine kinase</fullName>
        <ecNumber evidence="2">2.7.13.3</ecNumber>
    </recommendedName>
</protein>
<evidence type="ECO:0000313" key="14">
    <source>
        <dbReference type="Proteomes" id="UP000001191"/>
    </source>
</evidence>
<keyword evidence="14" id="KW-1185">Reference proteome</keyword>
<dbReference type="PROSITE" id="PS50109">
    <property type="entry name" value="HIS_KIN"/>
    <property type="match status" value="1"/>
</dbReference>
<feature type="domain" description="PAS" evidence="11">
    <location>
        <begin position="171"/>
        <end position="213"/>
    </location>
</feature>
<dbReference type="GO" id="GO:0006355">
    <property type="term" value="P:regulation of DNA-templated transcription"/>
    <property type="evidence" value="ECO:0007669"/>
    <property type="project" value="InterPro"/>
</dbReference>
<accession>B2J631</accession>
<feature type="domain" description="PAS" evidence="11">
    <location>
        <begin position="294"/>
        <end position="335"/>
    </location>
</feature>
<dbReference type="PRINTS" id="PR00344">
    <property type="entry name" value="BCTRLSENSOR"/>
</dbReference>
<evidence type="ECO:0000256" key="6">
    <source>
        <dbReference type="ARBA" id="ARBA00022777"/>
    </source>
</evidence>
<dbReference type="PANTHER" id="PTHR43065">
    <property type="entry name" value="SENSOR HISTIDINE KINASE"/>
    <property type="match status" value="1"/>
</dbReference>
<keyword evidence="6 13" id="KW-0418">Kinase</keyword>
<keyword evidence="9" id="KW-0175">Coiled coil</keyword>
<dbReference type="InterPro" id="IPR003594">
    <property type="entry name" value="HATPase_dom"/>
</dbReference>
<dbReference type="Proteomes" id="UP000001191">
    <property type="component" value="Chromosome"/>
</dbReference>
<feature type="domain" description="Histidine kinase" evidence="10">
    <location>
        <begin position="454"/>
        <end position="711"/>
    </location>
</feature>
<dbReference type="Gene3D" id="1.10.287.130">
    <property type="match status" value="1"/>
</dbReference>
<dbReference type="CDD" id="cd00130">
    <property type="entry name" value="PAS"/>
    <property type="match status" value="3"/>
</dbReference>
<evidence type="ECO:0000256" key="9">
    <source>
        <dbReference type="SAM" id="Coils"/>
    </source>
</evidence>
<comment type="catalytic activity">
    <reaction evidence="1">
        <text>ATP + protein L-histidine = ADP + protein N-phospho-L-histidine.</text>
        <dbReference type="EC" id="2.7.13.3"/>
    </reaction>
</comment>
<dbReference type="Gene3D" id="3.30.565.10">
    <property type="entry name" value="Histidine kinase-like ATPase, C-terminal domain"/>
    <property type="match status" value="1"/>
</dbReference>
<evidence type="ECO:0000256" key="5">
    <source>
        <dbReference type="ARBA" id="ARBA00022741"/>
    </source>
</evidence>
<dbReference type="SUPFAM" id="SSF55874">
    <property type="entry name" value="ATPase domain of HSP90 chaperone/DNA topoisomerase II/histidine kinase"/>
    <property type="match status" value="1"/>
</dbReference>
<dbReference type="eggNOG" id="COG4191">
    <property type="taxonomic scope" value="Bacteria"/>
</dbReference>
<feature type="domain" description="PAC" evidence="12">
    <location>
        <begin position="368"/>
        <end position="420"/>
    </location>
</feature>
<evidence type="ECO:0000313" key="13">
    <source>
        <dbReference type="EMBL" id="ACC80731.1"/>
    </source>
</evidence>
<evidence type="ECO:0000259" key="11">
    <source>
        <dbReference type="PROSITE" id="PS50112"/>
    </source>
</evidence>
<dbReference type="SMART" id="SM00387">
    <property type="entry name" value="HATPase_c"/>
    <property type="match status" value="1"/>
</dbReference>
<dbReference type="InterPro" id="IPR036890">
    <property type="entry name" value="HATPase_C_sf"/>
</dbReference>
<dbReference type="InterPro" id="IPR001610">
    <property type="entry name" value="PAC"/>
</dbReference>
<feature type="domain" description="PAS" evidence="11">
    <location>
        <begin position="44"/>
        <end position="98"/>
    </location>
</feature>
<dbReference type="SMART" id="SM00091">
    <property type="entry name" value="PAS"/>
    <property type="match status" value="3"/>
</dbReference>
<dbReference type="InterPro" id="IPR005467">
    <property type="entry name" value="His_kinase_dom"/>
</dbReference>
<dbReference type="PhylomeDB" id="B2J631"/>
<keyword evidence="7" id="KW-0067">ATP-binding</keyword>
<name>B2J631_NOSP7</name>
<dbReference type="InterPro" id="IPR013656">
    <property type="entry name" value="PAS_4"/>
</dbReference>
<dbReference type="AlphaFoldDB" id="B2J631"/>
<dbReference type="EC" id="2.7.13.3" evidence="2"/>
<proteinExistence type="predicted"/>
<dbReference type="SUPFAM" id="SSF55785">
    <property type="entry name" value="PYP-like sensor domain (PAS domain)"/>
    <property type="match status" value="3"/>
</dbReference>
<dbReference type="Pfam" id="PF02518">
    <property type="entry name" value="HATPase_c"/>
    <property type="match status" value="1"/>
</dbReference>
<keyword evidence="4" id="KW-0808">Transferase</keyword>